<evidence type="ECO:0000256" key="4">
    <source>
        <dbReference type="ARBA" id="ARBA00023040"/>
    </source>
</evidence>
<dbReference type="PANTHER" id="PTHR24238:SF57">
    <property type="entry name" value="G-PROTEIN COUPLED RECEPTOR 83"/>
    <property type="match status" value="1"/>
</dbReference>
<keyword evidence="5 8" id="KW-0472">Membrane</keyword>
<keyword evidence="2 8" id="KW-0812">Transmembrane</keyword>
<evidence type="ECO:0000259" key="9">
    <source>
        <dbReference type="PROSITE" id="PS50262"/>
    </source>
</evidence>
<feature type="non-terminal residue" evidence="10">
    <location>
        <position position="1"/>
    </location>
</feature>
<evidence type="ECO:0000256" key="5">
    <source>
        <dbReference type="ARBA" id="ARBA00023136"/>
    </source>
</evidence>
<sequence>TESENLEKIFGLIQCLLVENKNIITLSFILNIIILGVSIIGNGIILVITVRHRMRSRIRATYYILNIVLIDFFITAIYIPLSLHGVYLSWVNSDFLCKVIEGGKFFLISSNVNITSTLSICRLQVTRNRNFKSNIKQLDRLYISLSWMISCILSIPAIFINKFKQDHFKHNYCGEPWHEISNRLKTDSNGSWKFLKIEVEFLYQIYVNLVHFTVPLGIILFTYGYIWCILKSSILDSPPSKSTGFSTAAKGYTKKSKKAMRLSIVLILNFILCWLPLHIWQFVEILDLGLKVTICYPHWVRLLHWLAISYCCFNPIIILMSDSIYQKYLKKDLKVLYSKFLLKPTKVSRNSKRVHCVKRPRKNYKKPSKIEKNINKNDQFNQQNMIYDFLNHKNINAKEKIIYLKEIIYLEKEIQQCQKVMRIKLF</sequence>
<feature type="transmembrane region" description="Helical" evidence="8">
    <location>
        <begin position="302"/>
        <end position="321"/>
    </location>
</feature>
<dbReference type="AlphaFoldDB" id="A0A193KU75"/>
<feature type="transmembrane region" description="Helical" evidence="8">
    <location>
        <begin position="262"/>
        <end position="282"/>
    </location>
</feature>
<comment type="subcellular location">
    <subcellularLocation>
        <location evidence="1">Membrane</location>
        <topology evidence="1">Multi-pass membrane protein</topology>
    </subcellularLocation>
</comment>
<evidence type="ECO:0000256" key="3">
    <source>
        <dbReference type="ARBA" id="ARBA00022989"/>
    </source>
</evidence>
<dbReference type="PANTHER" id="PTHR24238">
    <property type="entry name" value="G-PROTEIN COUPLED RECEPTOR"/>
    <property type="match status" value="1"/>
</dbReference>
<dbReference type="GO" id="GO:0008188">
    <property type="term" value="F:neuropeptide receptor activity"/>
    <property type="evidence" value="ECO:0007669"/>
    <property type="project" value="TreeGrafter"/>
</dbReference>
<dbReference type="InterPro" id="IPR000276">
    <property type="entry name" value="GPCR_Rhodpsn"/>
</dbReference>
<dbReference type="PRINTS" id="PR00237">
    <property type="entry name" value="GPCRRHODOPSN"/>
</dbReference>
<feature type="domain" description="G-protein coupled receptors family 1 profile" evidence="9">
    <location>
        <begin position="41"/>
        <end position="318"/>
    </location>
</feature>
<evidence type="ECO:0000256" key="6">
    <source>
        <dbReference type="ARBA" id="ARBA00023170"/>
    </source>
</evidence>
<feature type="transmembrane region" description="Helical" evidence="8">
    <location>
        <begin position="103"/>
        <end position="121"/>
    </location>
</feature>
<proteinExistence type="evidence at transcript level"/>
<name>A0A193KU75_SCHMD</name>
<feature type="transmembrane region" description="Helical" evidence="8">
    <location>
        <begin position="62"/>
        <end position="83"/>
    </location>
</feature>
<dbReference type="GO" id="GO:0005886">
    <property type="term" value="C:plasma membrane"/>
    <property type="evidence" value="ECO:0007669"/>
    <property type="project" value="TreeGrafter"/>
</dbReference>
<keyword evidence="4" id="KW-0297">G-protein coupled receptor</keyword>
<dbReference type="SUPFAM" id="SSF81321">
    <property type="entry name" value="Family A G protein-coupled receptor-like"/>
    <property type="match status" value="1"/>
</dbReference>
<accession>A0A193KU75</accession>
<gene>
    <name evidence="10" type="primary">gcr035</name>
</gene>
<feature type="transmembrane region" description="Helical" evidence="8">
    <location>
        <begin position="28"/>
        <end position="50"/>
    </location>
</feature>
<feature type="transmembrane region" description="Helical" evidence="8">
    <location>
        <begin position="205"/>
        <end position="230"/>
    </location>
</feature>
<evidence type="ECO:0000313" key="10">
    <source>
        <dbReference type="EMBL" id="ANO39013.1"/>
    </source>
</evidence>
<evidence type="ECO:0000256" key="8">
    <source>
        <dbReference type="SAM" id="Phobius"/>
    </source>
</evidence>
<keyword evidence="3 8" id="KW-1133">Transmembrane helix</keyword>
<reference evidence="10" key="1">
    <citation type="journal article" date="2016" name="PLoS Biol.">
        <title>GPCRs Direct Germline Development and Somatic Gonad Function in Planarians.</title>
        <authorList>
            <person name="Saberi A."/>
            <person name="Jamal A."/>
            <person name="Beets I."/>
            <person name="Schoofs L."/>
            <person name="Newmark P.A."/>
        </authorList>
    </citation>
    <scope>NUCLEOTIDE SEQUENCE</scope>
</reference>
<evidence type="ECO:0000256" key="7">
    <source>
        <dbReference type="ARBA" id="ARBA00023224"/>
    </source>
</evidence>
<dbReference type="EMBL" id="KX018852">
    <property type="protein sequence ID" value="ANO39013.1"/>
    <property type="molecule type" value="mRNA"/>
</dbReference>
<keyword evidence="7" id="KW-0807">Transducer</keyword>
<feature type="transmembrane region" description="Helical" evidence="8">
    <location>
        <begin position="141"/>
        <end position="160"/>
    </location>
</feature>
<organism evidence="10">
    <name type="scientific">Schmidtea mediterranea</name>
    <name type="common">Freshwater planarian flatworm</name>
    <dbReference type="NCBI Taxonomy" id="79327"/>
    <lineage>
        <taxon>Eukaryota</taxon>
        <taxon>Metazoa</taxon>
        <taxon>Spiralia</taxon>
        <taxon>Lophotrochozoa</taxon>
        <taxon>Platyhelminthes</taxon>
        <taxon>Rhabditophora</taxon>
        <taxon>Seriata</taxon>
        <taxon>Tricladida</taxon>
        <taxon>Continenticola</taxon>
        <taxon>Geoplanoidea</taxon>
        <taxon>Dugesiidae</taxon>
        <taxon>Schmidtea</taxon>
    </lineage>
</organism>
<dbReference type="InterPro" id="IPR017452">
    <property type="entry name" value="GPCR_Rhodpsn_7TM"/>
</dbReference>
<dbReference type="Pfam" id="PF00001">
    <property type="entry name" value="7tm_1"/>
    <property type="match status" value="1"/>
</dbReference>
<dbReference type="Gene3D" id="1.20.1070.10">
    <property type="entry name" value="Rhodopsin 7-helix transmembrane proteins"/>
    <property type="match status" value="1"/>
</dbReference>
<protein>
    <submittedName>
        <fullName evidence="10">GCR035</fullName>
    </submittedName>
</protein>
<dbReference type="CDD" id="cd00637">
    <property type="entry name" value="7tm_classA_rhodopsin-like"/>
    <property type="match status" value="1"/>
</dbReference>
<evidence type="ECO:0000256" key="2">
    <source>
        <dbReference type="ARBA" id="ARBA00022692"/>
    </source>
</evidence>
<dbReference type="PROSITE" id="PS50262">
    <property type="entry name" value="G_PROTEIN_RECEP_F1_2"/>
    <property type="match status" value="1"/>
</dbReference>
<evidence type="ECO:0000256" key="1">
    <source>
        <dbReference type="ARBA" id="ARBA00004141"/>
    </source>
</evidence>
<keyword evidence="6" id="KW-0675">Receptor</keyword>